<comment type="caution">
    <text evidence="1">The sequence shown here is derived from an EMBL/GenBank/DDBJ whole genome shotgun (WGS) entry which is preliminary data.</text>
</comment>
<reference evidence="1 4" key="1">
    <citation type="submission" date="2018-04" db="EMBL/GenBank/DDBJ databases">
        <authorList>
            <person name="Van Tyne D."/>
        </authorList>
    </citation>
    <scope>NUCLEOTIDE SEQUENCE [LARGE SCALE GENOMIC DNA]</scope>
    <source>
        <strain evidence="1 4">B2535</strain>
    </source>
</reference>
<protein>
    <submittedName>
        <fullName evidence="1">Uncharacterized protein</fullName>
    </submittedName>
</protein>
<dbReference type="Proteomes" id="UP000244140">
    <property type="component" value="Unassembled WGS sequence"/>
</dbReference>
<evidence type="ECO:0000313" key="1">
    <source>
        <dbReference type="EMBL" id="PTN78166.1"/>
    </source>
</evidence>
<dbReference type="EMBL" id="UGIX01000006">
    <property type="protein sequence ID" value="STQ83129.1"/>
    <property type="molecule type" value="Genomic_DNA"/>
</dbReference>
<organism evidence="1 4">
    <name type="scientific">Enterococcus faecalis</name>
    <name type="common">Streptococcus faecalis</name>
    <dbReference type="NCBI Taxonomy" id="1351"/>
    <lineage>
        <taxon>Bacteria</taxon>
        <taxon>Bacillati</taxon>
        <taxon>Bacillota</taxon>
        <taxon>Bacilli</taxon>
        <taxon>Lactobacillales</taxon>
        <taxon>Enterococcaceae</taxon>
        <taxon>Enterococcus</taxon>
    </lineage>
</organism>
<dbReference type="Proteomes" id="UP000254396">
    <property type="component" value="Unassembled WGS sequence"/>
</dbReference>
<evidence type="ECO:0000313" key="6">
    <source>
        <dbReference type="Proteomes" id="UP000292223"/>
    </source>
</evidence>
<dbReference type="RefSeq" id="WP_002399573.1">
    <property type="nucleotide sequence ID" value="NZ_AP026714.1"/>
</dbReference>
<evidence type="ECO:0000313" key="2">
    <source>
        <dbReference type="EMBL" id="RYU34575.1"/>
    </source>
</evidence>
<dbReference type="Proteomes" id="UP000292223">
    <property type="component" value="Unassembled WGS sequence"/>
</dbReference>
<dbReference type="EMBL" id="PZZH01000001">
    <property type="protein sequence ID" value="PTN78166.1"/>
    <property type="molecule type" value="Genomic_DNA"/>
</dbReference>
<name>A0A855UIZ8_ENTFL</name>
<proteinExistence type="predicted"/>
<evidence type="ECO:0000313" key="3">
    <source>
        <dbReference type="EMBL" id="STQ83129.1"/>
    </source>
</evidence>
<dbReference type="EMBL" id="SEWT01000002">
    <property type="protein sequence ID" value="RYU34575.1"/>
    <property type="molecule type" value="Genomic_DNA"/>
</dbReference>
<evidence type="ECO:0000313" key="4">
    <source>
        <dbReference type="Proteomes" id="UP000244140"/>
    </source>
</evidence>
<reference evidence="3 5" key="2">
    <citation type="submission" date="2018-06" db="EMBL/GenBank/DDBJ databases">
        <authorList>
            <consortium name="Pathogen Informatics"/>
            <person name="Doyle S."/>
        </authorList>
    </citation>
    <scope>NUCLEOTIDE SEQUENCE [LARGE SCALE GENOMIC DNA]</scope>
    <source>
        <strain evidence="3 5">NCTC13379</strain>
    </source>
</reference>
<dbReference type="AlphaFoldDB" id="A0A855UIZ8"/>
<sequence length="444" mass="49920">MGKCNTEQVLSMIGVNKLTKAQELFFSVLQDNDSCVKIKTSDYLEIIGDKSAFNKYLRPEDAFNCLAEGCRNTGGLLITGNEFPLGATFKKVTDATDFYAGATTFYLDLPKDGTYTIEFKIAAINDNSFVNADVYRKKFTGTKGYNPIFIDFSVVPEEVLGEGWQANERGVYVSITVTTEEEIPLKQIHISSISFYNSIEELQNDEVVTIGCITEYGGDMTMDVADSVCFGAKYDPSSASITRTFTGGKTSGNYWLLNPFMRRGDLSKGWTVVKEKDKVRELTIDGRRYGYILLNGLSKQECSFSKALVASECNFTDAELTKVNLPDVAVLNEKQYQIIKHGEYDGYLIVHERLIGQPLLYAYPKEVSIEQYVGEDDAYEGRRVRLFFPTVQTDGVKVNYIFNNVLVTSFPTTLSNTDETTFEFEVSIQKDNNGRFFEVQKIIE</sequence>
<evidence type="ECO:0000313" key="5">
    <source>
        <dbReference type="Proteomes" id="UP000254396"/>
    </source>
</evidence>
<accession>A0A855UIZ8</accession>
<reference evidence="2 6" key="3">
    <citation type="submission" date="2019-02" db="EMBL/GenBank/DDBJ databases">
        <title>From farm to fork: dissemination of Tn554::fexA-optrA in linezolid-resistant Enterococcus faecalis clones from chicken feces and meat in Tunisia.</title>
        <authorList>
            <person name="Tedim A.P."/>
            <person name="Elghaieb H."/>
            <person name="Abbassi M.S."/>
            <person name="Novais C."/>
            <person name="Hassen A."/>
            <person name="Peixe L."/>
            <person name="Freitas A.R."/>
        </authorList>
    </citation>
    <scope>NUCLEOTIDE SEQUENCE [LARGE SCALE GENOMIC DNA]</scope>
    <source>
        <strain evidence="2 6">728T</strain>
    </source>
</reference>
<gene>
    <name evidence="1" type="ORF">DAI13_10560</name>
    <name evidence="2" type="ORF">EU507_03670</name>
    <name evidence="3" type="ORF">NCTC13379_03574</name>
</gene>